<dbReference type="InterPro" id="IPR051823">
    <property type="entry name" value="ASADH-related"/>
</dbReference>
<dbReference type="GO" id="GO:0009088">
    <property type="term" value="P:threonine biosynthetic process"/>
    <property type="evidence" value="ECO:0007669"/>
    <property type="project" value="TreeGrafter"/>
</dbReference>
<dbReference type="PIRSF" id="PIRSF000148">
    <property type="entry name" value="ASA_dh"/>
    <property type="match status" value="1"/>
</dbReference>
<dbReference type="InterPro" id="IPR000534">
    <property type="entry name" value="Semialdehyde_DH_NAD-bd"/>
</dbReference>
<feature type="domain" description="Semialdehyde dehydrogenase NAD-binding" evidence="5">
    <location>
        <begin position="6"/>
        <end position="138"/>
    </location>
</feature>
<accession>C4G9R7</accession>
<dbReference type="EMBL" id="ACIP02000001">
    <property type="protein sequence ID" value="EEP29364.1"/>
    <property type="molecule type" value="Genomic_DNA"/>
</dbReference>
<dbReference type="GO" id="GO:0009086">
    <property type="term" value="P:methionine biosynthetic process"/>
    <property type="evidence" value="ECO:0007669"/>
    <property type="project" value="UniProtKB-ARBA"/>
</dbReference>
<dbReference type="GO" id="GO:0051287">
    <property type="term" value="F:NAD binding"/>
    <property type="evidence" value="ECO:0007669"/>
    <property type="project" value="InterPro"/>
</dbReference>
<dbReference type="EC" id="1.2.1.11" evidence="6"/>
<dbReference type="NCBIfam" id="TIGR00978">
    <property type="entry name" value="asd_EA"/>
    <property type="match status" value="1"/>
</dbReference>
<dbReference type="CDD" id="cd18130">
    <property type="entry name" value="ASADH_C_arch_fung_like"/>
    <property type="match status" value="1"/>
</dbReference>
<proteinExistence type="inferred from homology"/>
<dbReference type="STRING" id="626523.GCWU000342_00721"/>
<evidence type="ECO:0000256" key="4">
    <source>
        <dbReference type="PIRSR" id="PIRSR000148-1"/>
    </source>
</evidence>
<dbReference type="PANTHER" id="PTHR46718">
    <property type="entry name" value="ASPARTATE-SEMIALDEHYDE DEHYDROGENASE"/>
    <property type="match status" value="1"/>
</dbReference>
<dbReference type="Pfam" id="PF01118">
    <property type="entry name" value="Semialdhyde_dh"/>
    <property type="match status" value="1"/>
</dbReference>
<reference evidence="6" key="1">
    <citation type="submission" date="2009-04" db="EMBL/GenBank/DDBJ databases">
        <authorList>
            <person name="Weinstock G."/>
            <person name="Sodergren E."/>
            <person name="Clifton S."/>
            <person name="Fulton L."/>
            <person name="Fulton B."/>
            <person name="Courtney L."/>
            <person name="Fronick C."/>
            <person name="Harrison M."/>
            <person name="Strong C."/>
            <person name="Farmer C."/>
            <person name="Delahaunty K."/>
            <person name="Markovic C."/>
            <person name="Hall O."/>
            <person name="Minx P."/>
            <person name="Tomlinson C."/>
            <person name="Mitreva M."/>
            <person name="Nelson J."/>
            <person name="Hou S."/>
            <person name="Wollam A."/>
            <person name="Pepin K.H."/>
            <person name="Johnson M."/>
            <person name="Bhonagiri V."/>
            <person name="Nash W.E."/>
            <person name="Warren W."/>
            <person name="Chinwalla A."/>
            <person name="Mardis E.R."/>
            <person name="Wilson R.K."/>
        </authorList>
    </citation>
    <scope>NUCLEOTIDE SEQUENCE [LARGE SCALE GENOMIC DNA]</scope>
    <source>
        <strain evidence="6">DSM 14600</strain>
    </source>
</reference>
<dbReference type="AlphaFoldDB" id="C4G9R7"/>
<dbReference type="Pfam" id="PF02774">
    <property type="entry name" value="Semialdhyde_dhC"/>
    <property type="match status" value="1"/>
</dbReference>
<gene>
    <name evidence="6" type="primary">asd</name>
    <name evidence="6" type="ORF">GCWU000342_00721</name>
</gene>
<dbReference type="SUPFAM" id="SSF55347">
    <property type="entry name" value="Glyceraldehyde-3-phosphate dehydrogenase-like, C-terminal domain"/>
    <property type="match status" value="1"/>
</dbReference>
<dbReference type="CDD" id="cd02315">
    <property type="entry name" value="ScASADH_like_N"/>
    <property type="match status" value="1"/>
</dbReference>
<protein>
    <submittedName>
        <fullName evidence="6">Aspartate-semialdehyde dehydrogenase</fullName>
        <ecNumber evidence="6">1.2.1.11</ecNumber>
    </submittedName>
</protein>
<dbReference type="eggNOG" id="COG0136">
    <property type="taxonomic scope" value="Bacteria"/>
</dbReference>
<dbReference type="SMART" id="SM00859">
    <property type="entry name" value="Semialdhyde_dh"/>
    <property type="match status" value="1"/>
</dbReference>
<keyword evidence="3 6" id="KW-0560">Oxidoreductase</keyword>
<feature type="active site" description="Proton acceptor" evidence="4">
    <location>
        <position position="253"/>
    </location>
</feature>
<dbReference type="HOGENOM" id="CLU_049966_1_0_9"/>
<evidence type="ECO:0000313" key="6">
    <source>
        <dbReference type="EMBL" id="EEP29364.1"/>
    </source>
</evidence>
<evidence type="ECO:0000256" key="2">
    <source>
        <dbReference type="ARBA" id="ARBA00022857"/>
    </source>
</evidence>
<evidence type="ECO:0000256" key="1">
    <source>
        <dbReference type="ARBA" id="ARBA00010584"/>
    </source>
</evidence>
<organism evidence="6 7">
    <name type="scientific">Shuttleworthella satelles DSM 14600</name>
    <dbReference type="NCBI Taxonomy" id="626523"/>
    <lineage>
        <taxon>Bacteria</taxon>
        <taxon>Bacillati</taxon>
        <taxon>Bacillota</taxon>
        <taxon>Clostridia</taxon>
        <taxon>Lachnospirales</taxon>
        <taxon>Lachnospiraceae</taxon>
        <taxon>Shuttleworthella</taxon>
    </lineage>
</organism>
<dbReference type="Gene3D" id="3.30.360.10">
    <property type="entry name" value="Dihydrodipicolinate Reductase, domain 2"/>
    <property type="match status" value="1"/>
</dbReference>
<dbReference type="NCBIfam" id="NF006416">
    <property type="entry name" value="PRK08664.1"/>
    <property type="match status" value="1"/>
</dbReference>
<dbReference type="InterPro" id="IPR012280">
    <property type="entry name" value="Semialdhyde_DH_dimer_dom"/>
</dbReference>
<comment type="similarity">
    <text evidence="1">Belongs to the aspartate-semialdehyde dehydrogenase family.</text>
</comment>
<dbReference type="SUPFAM" id="SSF51735">
    <property type="entry name" value="NAD(P)-binding Rossmann-fold domains"/>
    <property type="match status" value="1"/>
</dbReference>
<evidence type="ECO:0000259" key="5">
    <source>
        <dbReference type="SMART" id="SM00859"/>
    </source>
</evidence>
<dbReference type="InterPro" id="IPR005676">
    <property type="entry name" value="Asp_semi-ald_DH_pep-lack"/>
</dbReference>
<keyword evidence="7" id="KW-1185">Reference proteome</keyword>
<dbReference type="RefSeq" id="WP_006905752.1">
    <property type="nucleotide sequence ID" value="NZ_GG665866.1"/>
</dbReference>
<keyword evidence="2" id="KW-0521">NADP</keyword>
<dbReference type="GO" id="GO:0050661">
    <property type="term" value="F:NADP binding"/>
    <property type="evidence" value="ECO:0007669"/>
    <property type="project" value="InterPro"/>
</dbReference>
<dbReference type="InterPro" id="IPR036291">
    <property type="entry name" value="NAD(P)-bd_dom_sf"/>
</dbReference>
<dbReference type="PANTHER" id="PTHR46718:SF1">
    <property type="entry name" value="ASPARTATE-SEMIALDEHYDE DEHYDROGENASE"/>
    <property type="match status" value="1"/>
</dbReference>
<feature type="active site" description="Acyl-thioester intermediate" evidence="4">
    <location>
        <position position="158"/>
    </location>
</feature>
<evidence type="ECO:0000313" key="7">
    <source>
        <dbReference type="Proteomes" id="UP000003494"/>
    </source>
</evidence>
<comment type="caution">
    <text evidence="6">The sequence shown here is derived from an EMBL/GenBank/DDBJ whole genome shotgun (WGS) entry which is preliminary data.</text>
</comment>
<dbReference type="GO" id="GO:0004073">
    <property type="term" value="F:aspartate-semialdehyde dehydrogenase activity"/>
    <property type="evidence" value="ECO:0007669"/>
    <property type="project" value="UniProtKB-EC"/>
</dbReference>
<dbReference type="Proteomes" id="UP000003494">
    <property type="component" value="Unassembled WGS sequence"/>
</dbReference>
<dbReference type="Gene3D" id="3.40.50.720">
    <property type="entry name" value="NAD(P)-binding Rossmann-like Domain"/>
    <property type="match status" value="1"/>
</dbReference>
<sequence length="363" mass="40524">MSEKLRVGILGATGMVGQRFIALLENHPWFHVALVAASPRSAGKTYEQAVEGRWKMDTPIPADVAKLVLKNVNEVEAVASEVDFVFSAVDMSKDQIREIEEAYAKTETPVVSNNSAHRWTPDVPMVVPEINPEHFAVIKYQKERLGTRRGFIAVKPNCSIQSYAPVLSAWKKFEPTEAVVSTYQAISGAGKNFKDWPEMMGNIIPFISGEEEKSEKEPLRIWGHVDDIKKCIVPSEDMKITSQCIRVPVLYGHTATVFVNFRQNPTRDQLIEAMESFRGLPQELALPSAPKQFIQYLTEDNRPQVALDVNYERGFGVSVGRLREDSIFDWKFVGLSHNTVRGAAGGAVLCAELLTAQKYITAK</sequence>
<evidence type="ECO:0000256" key="3">
    <source>
        <dbReference type="ARBA" id="ARBA00023002"/>
    </source>
</evidence>
<dbReference type="GO" id="GO:0046983">
    <property type="term" value="F:protein dimerization activity"/>
    <property type="evidence" value="ECO:0007669"/>
    <property type="project" value="InterPro"/>
</dbReference>
<name>C4G9R7_9FIRM</name>